<dbReference type="Proteomes" id="UP001060215">
    <property type="component" value="Chromosome 2"/>
</dbReference>
<reference evidence="1 2" key="1">
    <citation type="journal article" date="2022" name="Plant J.">
        <title>Chromosome-level genome of Camellia lanceoleosa provides a valuable resource for understanding genome evolution and self-incompatibility.</title>
        <authorList>
            <person name="Gong W."/>
            <person name="Xiao S."/>
            <person name="Wang L."/>
            <person name="Liao Z."/>
            <person name="Chang Y."/>
            <person name="Mo W."/>
            <person name="Hu G."/>
            <person name="Li W."/>
            <person name="Zhao G."/>
            <person name="Zhu H."/>
            <person name="Hu X."/>
            <person name="Ji K."/>
            <person name="Xiang X."/>
            <person name="Song Q."/>
            <person name="Yuan D."/>
            <person name="Jin S."/>
            <person name="Zhang L."/>
        </authorList>
    </citation>
    <scope>NUCLEOTIDE SEQUENCE [LARGE SCALE GENOMIC DNA]</scope>
    <source>
        <strain evidence="1">SQ_2022a</strain>
    </source>
</reference>
<protein>
    <submittedName>
        <fullName evidence="1">Pentatricopeptide repeat-containing protein</fullName>
    </submittedName>
</protein>
<keyword evidence="2" id="KW-1185">Reference proteome</keyword>
<name>A0ACC0I1S6_9ERIC</name>
<dbReference type="EMBL" id="CM045759">
    <property type="protein sequence ID" value="KAI8018687.1"/>
    <property type="molecule type" value="Genomic_DNA"/>
</dbReference>
<gene>
    <name evidence="1" type="ORF">LOK49_LG04G00988</name>
</gene>
<evidence type="ECO:0000313" key="1">
    <source>
        <dbReference type="EMBL" id="KAI8018687.1"/>
    </source>
</evidence>
<proteinExistence type="predicted"/>
<sequence>MRICHCHRTISSLSTTTSSKFLSPLELNHLLQLCSNSKAIDPGRQVHQQIILRGLDRDPFIITKLVQMYAGFEDSKTAHHLFDRLSQPNVFAWTAMLSFYSRNGMSNQCLGFYSLMKLRGVFPDKYVFPKVLRSCAQSGYFEMGIQVHKDVITGGADLNVQVCNSLIDMYSKCGDIENAMRVFGRMVERDLLSWNSMISGYVCNGFLESAVDLLDSMRLEGFEPDLVTWNTAMDAYCRMGQCNEAWKIFEQINEPNIISWTTLISGYSRIGKHEVTLAIFRDMVSKNVVFPDLDCISGVLVSCRHLGALICGREIHAYGIKVEKGFAFYKSAGPALLTMYGWCRRLNDATNVFNLMEKSDVVTWNAMILSFIDLGMENMALECFRKMQRMRLQIDQTTISTVLPMCDLKSGKQIHAYIKKSSFGLSIPVWNALIHMYSRCGCIGTAYSVFSNMVSRDLVSWNTMIGGFGKHGFGKSALQLLNEMNHSGLCPNSVTFTSVLSACSHSGLLDEGLEVFHRMTKDFGFKPGMEHFACVVDLLARAGQLEDAVGFIKRMPLKADKCIWGALLAASQAHQSIGVAMLASEHLVHLEPEYAGHYVTLANTYARAGRWDDAVRVRKLMESTGLVKPSGYSCIESGN</sequence>
<comment type="caution">
    <text evidence="1">The sequence shown here is derived from an EMBL/GenBank/DDBJ whole genome shotgun (WGS) entry which is preliminary data.</text>
</comment>
<organism evidence="1 2">
    <name type="scientific">Camellia lanceoleosa</name>
    <dbReference type="NCBI Taxonomy" id="1840588"/>
    <lineage>
        <taxon>Eukaryota</taxon>
        <taxon>Viridiplantae</taxon>
        <taxon>Streptophyta</taxon>
        <taxon>Embryophyta</taxon>
        <taxon>Tracheophyta</taxon>
        <taxon>Spermatophyta</taxon>
        <taxon>Magnoliopsida</taxon>
        <taxon>eudicotyledons</taxon>
        <taxon>Gunneridae</taxon>
        <taxon>Pentapetalae</taxon>
        <taxon>asterids</taxon>
        <taxon>Ericales</taxon>
        <taxon>Theaceae</taxon>
        <taxon>Camellia</taxon>
    </lineage>
</organism>
<accession>A0ACC0I1S6</accession>
<evidence type="ECO:0000313" key="2">
    <source>
        <dbReference type="Proteomes" id="UP001060215"/>
    </source>
</evidence>